<accession>A0AAE4MG50</accession>
<dbReference type="Proteomes" id="UP001283212">
    <property type="component" value="Unassembled WGS sequence"/>
</dbReference>
<dbReference type="RefSeq" id="WP_338095849.1">
    <property type="nucleotide sequence ID" value="NZ_JAWDKB010000002.1"/>
</dbReference>
<sequence length="83" mass="8834">MKKLFLIATLCALLIFSAGVAAEEEYWVEIDPLESMAIKASVTLSGTTNLEPGTVLEINLMPLGSKPKSIITTVLKGDNGVNI</sequence>
<reference evidence="1 2" key="1">
    <citation type="submission" date="2023-06" db="EMBL/GenBank/DDBJ databases">
        <title>Genome sequence of Methancorpusculaceae sp. Cs1.</title>
        <authorList>
            <person name="Protasov E."/>
            <person name="Platt K."/>
            <person name="Poehlein A."/>
            <person name="Daniel R."/>
            <person name="Brune A."/>
        </authorList>
    </citation>
    <scope>NUCLEOTIDE SEQUENCE [LARGE SCALE GENOMIC DNA]</scope>
    <source>
        <strain evidence="1 2">Cs1</strain>
    </source>
</reference>
<organism evidence="1 2">
    <name type="scientific">Methanorbis rubei</name>
    <dbReference type="NCBI Taxonomy" id="3028300"/>
    <lineage>
        <taxon>Archaea</taxon>
        <taxon>Methanobacteriati</taxon>
        <taxon>Methanobacteriota</taxon>
        <taxon>Stenosarchaea group</taxon>
        <taxon>Methanomicrobia</taxon>
        <taxon>Methanomicrobiales</taxon>
        <taxon>Methanocorpusculaceae</taxon>
        <taxon>Methanorbis</taxon>
    </lineage>
</organism>
<proteinExistence type="predicted"/>
<comment type="caution">
    <text evidence="1">The sequence shown here is derived from an EMBL/GenBank/DDBJ whole genome shotgun (WGS) entry which is preliminary data.</text>
</comment>
<keyword evidence="2" id="KW-1185">Reference proteome</keyword>
<protein>
    <submittedName>
        <fullName evidence="1">Uncharacterized protein</fullName>
    </submittedName>
</protein>
<dbReference type="AlphaFoldDB" id="A0AAE4MG50"/>
<evidence type="ECO:0000313" key="2">
    <source>
        <dbReference type="Proteomes" id="UP001283212"/>
    </source>
</evidence>
<dbReference type="EMBL" id="JAWDKB010000002">
    <property type="protein sequence ID" value="MDV0443322.1"/>
    <property type="molecule type" value="Genomic_DNA"/>
</dbReference>
<name>A0AAE4MG50_9EURY</name>
<evidence type="ECO:0000313" key="1">
    <source>
        <dbReference type="EMBL" id="MDV0443322.1"/>
    </source>
</evidence>
<gene>
    <name evidence="1" type="ORF">McpCs1_06920</name>
</gene>